<proteinExistence type="predicted"/>
<name>A0A345HAA3_9FLAO</name>
<keyword evidence="2" id="KW-1185">Reference proteome</keyword>
<dbReference type="OrthoDB" id="1446206at2"/>
<accession>A0A345HAA3</accession>
<sequence>MESTAEFPLAFFDWYLENEIQRDLKKFYTNITEELYFNNTDEIDNVNHIIKVLNIHHDEVASEYITFSFEHSSKSKLKQEVKRAKEFIELGFQKRFSDKKEVRAYADFLRIKLNSLFSNSACKEFPFLLLYLGQLDSLIDQYSKQSTNYSYTPSFVFIAKTPEEQLSKIKTLYKQLHEKPSVISCSLEEFINAFTGKEIDEGINWLITGKNKNYVSKPSLLYFLDELIDNRFLSRSIINDLYKFIRYVFRDHNGNELKNLKQSREAMSDNPASKDRIDIIISSL</sequence>
<protein>
    <submittedName>
        <fullName evidence="1">Uncharacterized protein</fullName>
    </submittedName>
</protein>
<gene>
    <name evidence="1" type="ORF">DVK85_04405</name>
</gene>
<dbReference type="AlphaFoldDB" id="A0A345HAA3"/>
<dbReference type="Proteomes" id="UP000253951">
    <property type="component" value="Chromosome"/>
</dbReference>
<reference evidence="1 2" key="1">
    <citation type="submission" date="2018-07" db="EMBL/GenBank/DDBJ databases">
        <title>Complete genome sequence of Flavobacterium arcticum type strain SM1502T.</title>
        <authorList>
            <person name="Li Y."/>
            <person name="Li D.-D."/>
        </authorList>
    </citation>
    <scope>NUCLEOTIDE SEQUENCE [LARGE SCALE GENOMIC DNA]</scope>
    <source>
        <strain evidence="1 2">SM1502</strain>
    </source>
</reference>
<organism evidence="1 2">
    <name type="scientific">Flavobacterium arcticum</name>
    <dbReference type="NCBI Taxonomy" id="1784713"/>
    <lineage>
        <taxon>Bacteria</taxon>
        <taxon>Pseudomonadati</taxon>
        <taxon>Bacteroidota</taxon>
        <taxon>Flavobacteriia</taxon>
        <taxon>Flavobacteriales</taxon>
        <taxon>Flavobacteriaceae</taxon>
        <taxon>Flavobacterium</taxon>
    </lineage>
</organism>
<evidence type="ECO:0000313" key="2">
    <source>
        <dbReference type="Proteomes" id="UP000253951"/>
    </source>
</evidence>
<dbReference type="KEGG" id="fat:DVK85_04405"/>
<dbReference type="EMBL" id="CP031188">
    <property type="protein sequence ID" value="AXG73513.1"/>
    <property type="molecule type" value="Genomic_DNA"/>
</dbReference>
<evidence type="ECO:0000313" key="1">
    <source>
        <dbReference type="EMBL" id="AXG73513.1"/>
    </source>
</evidence>
<dbReference type="RefSeq" id="WP_114677274.1">
    <property type="nucleotide sequence ID" value="NZ_CP031188.1"/>
</dbReference>